<feature type="domain" description="Response regulatory" evidence="5">
    <location>
        <begin position="5"/>
        <end position="118"/>
    </location>
</feature>
<evidence type="ECO:0000256" key="3">
    <source>
        <dbReference type="ARBA" id="ARBA00023163"/>
    </source>
</evidence>
<dbReference type="SMART" id="SM01012">
    <property type="entry name" value="ANTAR"/>
    <property type="match status" value="1"/>
</dbReference>
<proteinExistence type="predicted"/>
<sequence>MKPLSILIAEDEVLIRNDIKEVLEKAGYIVCAECGNGLQAVELAKQTAPELVILDIMMPGLDGLETAKIMHGLNIPVIMVTSYSQPKFIKRAEAVHVYGYIVKPVSEKNLLAAVRIAYARWQDLCHVNQELKATKAQLESQKVIARARSIVQERLAISAREAHTWLLREAMRQRMTLAQIAKNIIDKK</sequence>
<organism evidence="7 8">
    <name type="scientific">Lucifera butyrica</name>
    <dbReference type="NCBI Taxonomy" id="1351585"/>
    <lineage>
        <taxon>Bacteria</taxon>
        <taxon>Bacillati</taxon>
        <taxon>Bacillota</taxon>
        <taxon>Negativicutes</taxon>
        <taxon>Veillonellales</taxon>
        <taxon>Veillonellaceae</taxon>
        <taxon>Lucifera</taxon>
    </lineage>
</organism>
<dbReference type="PANTHER" id="PTHR48111:SF69">
    <property type="entry name" value="RESPONSE REGULATOR RECEIVER"/>
    <property type="match status" value="1"/>
</dbReference>
<keyword evidence="2" id="KW-0238">DNA-binding</keyword>
<dbReference type="InterPro" id="IPR036388">
    <property type="entry name" value="WH-like_DNA-bd_sf"/>
</dbReference>
<dbReference type="SMART" id="SM00448">
    <property type="entry name" value="REC"/>
    <property type="match status" value="1"/>
</dbReference>
<gene>
    <name evidence="7" type="ORF">LUCI_4950</name>
</gene>
<evidence type="ECO:0000259" key="5">
    <source>
        <dbReference type="PROSITE" id="PS50110"/>
    </source>
</evidence>
<evidence type="ECO:0008006" key="9">
    <source>
        <dbReference type="Google" id="ProtNLM"/>
    </source>
</evidence>
<keyword evidence="8" id="KW-1185">Reference proteome</keyword>
<dbReference type="InterPro" id="IPR001789">
    <property type="entry name" value="Sig_transdc_resp-reg_receiver"/>
</dbReference>
<dbReference type="Gene3D" id="3.40.50.2300">
    <property type="match status" value="1"/>
</dbReference>
<dbReference type="InterPro" id="IPR011006">
    <property type="entry name" value="CheY-like_superfamily"/>
</dbReference>
<dbReference type="Pfam" id="PF03861">
    <property type="entry name" value="ANTAR"/>
    <property type="match status" value="1"/>
</dbReference>
<dbReference type="RefSeq" id="WP_122630428.1">
    <property type="nucleotide sequence ID" value="NZ_UPPP01000133.1"/>
</dbReference>
<name>A0A498RHT7_9FIRM</name>
<dbReference type="AlphaFoldDB" id="A0A498RHT7"/>
<dbReference type="Gene3D" id="1.10.10.10">
    <property type="entry name" value="Winged helix-like DNA-binding domain superfamily/Winged helix DNA-binding domain"/>
    <property type="match status" value="1"/>
</dbReference>
<dbReference type="SUPFAM" id="SSF52172">
    <property type="entry name" value="CheY-like"/>
    <property type="match status" value="1"/>
</dbReference>
<keyword evidence="4" id="KW-0597">Phosphoprotein</keyword>
<dbReference type="InterPro" id="IPR039420">
    <property type="entry name" value="WalR-like"/>
</dbReference>
<feature type="modified residue" description="4-aspartylphosphate" evidence="4">
    <location>
        <position position="55"/>
    </location>
</feature>
<dbReference type="InterPro" id="IPR005561">
    <property type="entry name" value="ANTAR"/>
</dbReference>
<dbReference type="Proteomes" id="UP000277811">
    <property type="component" value="Unassembled WGS sequence"/>
</dbReference>
<evidence type="ECO:0000256" key="1">
    <source>
        <dbReference type="ARBA" id="ARBA00023015"/>
    </source>
</evidence>
<dbReference type="PROSITE" id="PS50921">
    <property type="entry name" value="ANTAR"/>
    <property type="match status" value="1"/>
</dbReference>
<dbReference type="PIRSF" id="PIRSF036382">
    <property type="entry name" value="RR_antiterm"/>
    <property type="match status" value="1"/>
</dbReference>
<accession>A0A498RHT7</accession>
<dbReference type="EMBL" id="UPPP01000133">
    <property type="protein sequence ID" value="VBB09652.1"/>
    <property type="molecule type" value="Genomic_DNA"/>
</dbReference>
<evidence type="ECO:0000313" key="8">
    <source>
        <dbReference type="Proteomes" id="UP000277811"/>
    </source>
</evidence>
<dbReference type="OrthoDB" id="9808843at2"/>
<keyword evidence="3" id="KW-0804">Transcription</keyword>
<protein>
    <recommendedName>
        <fullName evidence="9">Stage 0 sporulation protein A homolog</fullName>
    </recommendedName>
</protein>
<dbReference type="InterPro" id="IPR008327">
    <property type="entry name" value="Sig_transdc_resp-reg_antiterm"/>
</dbReference>
<evidence type="ECO:0000259" key="6">
    <source>
        <dbReference type="PROSITE" id="PS50921"/>
    </source>
</evidence>
<evidence type="ECO:0000256" key="4">
    <source>
        <dbReference type="PROSITE-ProRule" id="PRU00169"/>
    </source>
</evidence>
<dbReference type="PANTHER" id="PTHR48111">
    <property type="entry name" value="REGULATOR OF RPOS"/>
    <property type="match status" value="1"/>
</dbReference>
<dbReference type="PROSITE" id="PS50110">
    <property type="entry name" value="RESPONSE_REGULATORY"/>
    <property type="match status" value="1"/>
</dbReference>
<dbReference type="GO" id="GO:0000976">
    <property type="term" value="F:transcription cis-regulatory region binding"/>
    <property type="evidence" value="ECO:0007669"/>
    <property type="project" value="TreeGrafter"/>
</dbReference>
<dbReference type="Pfam" id="PF00072">
    <property type="entry name" value="Response_reg"/>
    <property type="match status" value="1"/>
</dbReference>
<feature type="domain" description="ANTAR" evidence="6">
    <location>
        <begin position="124"/>
        <end position="185"/>
    </location>
</feature>
<reference evidence="7 8" key="1">
    <citation type="submission" date="2018-06" db="EMBL/GenBank/DDBJ databases">
        <authorList>
            <person name="Strepis N."/>
        </authorList>
    </citation>
    <scope>NUCLEOTIDE SEQUENCE [LARGE SCALE GENOMIC DNA]</scope>
    <source>
        <strain evidence="7">LUCI</strain>
    </source>
</reference>
<dbReference type="GO" id="GO:0003723">
    <property type="term" value="F:RNA binding"/>
    <property type="evidence" value="ECO:0007669"/>
    <property type="project" value="InterPro"/>
</dbReference>
<dbReference type="GO" id="GO:0000156">
    <property type="term" value="F:phosphorelay response regulator activity"/>
    <property type="evidence" value="ECO:0007669"/>
    <property type="project" value="TreeGrafter"/>
</dbReference>
<dbReference type="GO" id="GO:0005829">
    <property type="term" value="C:cytosol"/>
    <property type="evidence" value="ECO:0007669"/>
    <property type="project" value="TreeGrafter"/>
</dbReference>
<keyword evidence="1" id="KW-0805">Transcription regulation</keyword>
<dbReference type="GO" id="GO:0006355">
    <property type="term" value="P:regulation of DNA-templated transcription"/>
    <property type="evidence" value="ECO:0007669"/>
    <property type="project" value="TreeGrafter"/>
</dbReference>
<evidence type="ECO:0000256" key="2">
    <source>
        <dbReference type="ARBA" id="ARBA00023125"/>
    </source>
</evidence>
<evidence type="ECO:0000313" key="7">
    <source>
        <dbReference type="EMBL" id="VBB09652.1"/>
    </source>
</evidence>
<dbReference type="GO" id="GO:0032993">
    <property type="term" value="C:protein-DNA complex"/>
    <property type="evidence" value="ECO:0007669"/>
    <property type="project" value="TreeGrafter"/>
</dbReference>